<dbReference type="GO" id="GO:0016787">
    <property type="term" value="F:hydrolase activity"/>
    <property type="evidence" value="ECO:0007669"/>
    <property type="project" value="UniProtKB-KW"/>
</dbReference>
<dbReference type="EMBL" id="QSJP01000015">
    <property type="protein sequence ID" value="RHD86148.1"/>
    <property type="molecule type" value="Genomic_DNA"/>
</dbReference>
<feature type="domain" description="Sulfatase N-terminal" evidence="4">
    <location>
        <begin position="25"/>
        <end position="394"/>
    </location>
</feature>
<reference evidence="9 11" key="1">
    <citation type="submission" date="2018-08" db="EMBL/GenBank/DDBJ databases">
        <title>A genome reference for cultivated species of the human gut microbiota.</title>
        <authorList>
            <person name="Zou Y."/>
            <person name="Xue W."/>
            <person name="Luo G."/>
        </authorList>
    </citation>
    <scope>NUCLEOTIDE SEQUENCE [LARGE SCALE GENOMIC DNA]</scope>
    <source>
        <strain evidence="9 11">AM30-26</strain>
    </source>
</reference>
<dbReference type="EMBL" id="WCSB01000004">
    <property type="protein sequence ID" value="KAB4453858.1"/>
    <property type="molecule type" value="Genomic_DNA"/>
</dbReference>
<dbReference type="Pfam" id="PF00884">
    <property type="entry name" value="Sulfatase"/>
    <property type="match status" value="1"/>
</dbReference>
<evidence type="ECO:0000313" key="6">
    <source>
        <dbReference type="EMBL" id="KAB4453858.1"/>
    </source>
</evidence>
<dbReference type="EMBL" id="WCSY01000037">
    <property type="protein sequence ID" value="KAB4305427.1"/>
    <property type="molecule type" value="Genomic_DNA"/>
</dbReference>
<keyword evidence="2 5" id="KW-0378">Hydrolase</keyword>
<evidence type="ECO:0000313" key="7">
    <source>
        <dbReference type="EMBL" id="MBS5409165.1"/>
    </source>
</evidence>
<evidence type="ECO:0000313" key="9">
    <source>
        <dbReference type="EMBL" id="RHD86148.1"/>
    </source>
</evidence>
<organism evidence="5 12">
    <name type="scientific">Bacteroides thetaiotaomicron</name>
    <dbReference type="NCBI Taxonomy" id="818"/>
    <lineage>
        <taxon>Bacteria</taxon>
        <taxon>Pseudomonadati</taxon>
        <taxon>Bacteroidota</taxon>
        <taxon>Bacteroidia</taxon>
        <taxon>Bacteroidales</taxon>
        <taxon>Bacteroidaceae</taxon>
        <taxon>Bacteroides</taxon>
    </lineage>
</organism>
<dbReference type="Proteomes" id="UP000460317">
    <property type="component" value="Unassembled WGS sequence"/>
</dbReference>
<dbReference type="Gene3D" id="3.40.720.10">
    <property type="entry name" value="Alkaline Phosphatase, subunit A"/>
    <property type="match status" value="1"/>
</dbReference>
<dbReference type="PROSITE" id="PS51257">
    <property type="entry name" value="PROKAR_LIPOPROTEIN"/>
    <property type="match status" value="1"/>
</dbReference>
<dbReference type="EMBL" id="CP083680">
    <property type="protein sequence ID" value="UYU65637.1"/>
    <property type="molecule type" value="Genomic_DNA"/>
</dbReference>
<dbReference type="PANTHER" id="PTHR43751">
    <property type="entry name" value="SULFATASE"/>
    <property type="match status" value="1"/>
</dbReference>
<dbReference type="AlphaFoldDB" id="A0A0P0EZ62"/>
<reference evidence="7" key="3">
    <citation type="submission" date="2021-02" db="EMBL/GenBank/DDBJ databases">
        <title>Infant gut strain persistence is associated with maternal origin, phylogeny, and functional potential including surface adhesion and iron acquisition.</title>
        <authorList>
            <person name="Lou Y.C."/>
        </authorList>
    </citation>
    <scope>NUCLEOTIDE SEQUENCE</scope>
    <source>
        <strain evidence="7">L3_082_243G1_dasL3_082_243G1_maxbin2.maxbin.015s ta_sub</strain>
    </source>
</reference>
<dbReference type="EMBL" id="JAQNVG010000018">
    <property type="protein sequence ID" value="MDC2236585.1"/>
    <property type="molecule type" value="Genomic_DNA"/>
</dbReference>
<comment type="PTM">
    <text evidence="3">The conversion to 3-oxoalanine (also known as C-formylglycine, FGly), of a serine or cysteine residue in prokaryotes and of a cysteine residue in eukaryotes, is critical for catalytic activity.</text>
</comment>
<dbReference type="SMR" id="A0A0P0EZ62"/>
<dbReference type="Proteomes" id="UP000284785">
    <property type="component" value="Unassembled WGS sequence"/>
</dbReference>
<dbReference type="GeneID" id="60924290"/>
<proteinExistence type="inferred from homology"/>
<dbReference type="PROSITE" id="PS00523">
    <property type="entry name" value="SULFATASE_1"/>
    <property type="match status" value="1"/>
</dbReference>
<dbReference type="PROSITE" id="PS00149">
    <property type="entry name" value="SULFATASE_2"/>
    <property type="match status" value="1"/>
</dbReference>
<comment type="similarity">
    <text evidence="1">Belongs to the sulfatase family.</text>
</comment>
<evidence type="ECO:0000313" key="13">
    <source>
        <dbReference type="Proteomes" id="UP000460317"/>
    </source>
</evidence>
<dbReference type="EMBL" id="JAGZEE010000001">
    <property type="protein sequence ID" value="MBS5409165.1"/>
    <property type="molecule type" value="Genomic_DNA"/>
</dbReference>
<reference evidence="8" key="5">
    <citation type="submission" date="2022-10" db="EMBL/GenBank/DDBJ databases">
        <title>Human gut microbiome strain richness.</title>
        <authorList>
            <person name="Chen-Liaw A."/>
        </authorList>
    </citation>
    <scope>NUCLEOTIDE SEQUENCE</scope>
    <source>
        <strain evidence="8">1001283st1_A3_1001283B150304_161114</strain>
    </source>
</reference>
<dbReference type="SUPFAM" id="SSF53649">
    <property type="entry name" value="Alkaline phosphatase-like"/>
    <property type="match status" value="1"/>
</dbReference>
<accession>A0A0P0EZ62</accession>
<evidence type="ECO:0000256" key="3">
    <source>
        <dbReference type="PIRSR" id="PIRSR600917-52"/>
    </source>
</evidence>
<dbReference type="Proteomes" id="UP001217776">
    <property type="component" value="Unassembled WGS sequence"/>
</dbReference>
<dbReference type="InterPro" id="IPR052701">
    <property type="entry name" value="GAG_Ulvan_Degrading_Sulfatases"/>
</dbReference>
<protein>
    <submittedName>
        <fullName evidence="9">Arylsulfatase</fullName>
    </submittedName>
    <submittedName>
        <fullName evidence="5">Sulfatase-like hydrolase/transferase</fullName>
    </submittedName>
</protein>
<sequence length="508" mass="56063">MKKIIYLVPALSLAGCTSQQVEEKPNVIVILADDLGFGDVSAYGSTTIHTPNIDSLARGGVCFTNGYATSATSTPSRYALMTGMYPWKNKDAKILPGDAPLIINESQYTLPKMMRECGYVTGAIGKWHLGMGNGNVNWNETVKPGAKEIGFDYSCLIAATNDRVPTVYVENGDVVGRDPSDPIEVSYEQNFEGEPTAISNPEMLKMQWAHGHNNSIVNGIPRIGYMKGGKKARWKDEDMADYFVDKVKNFITEHRDSSFFLYYGLHEPHVPRAPHQRFVGKTTMGPRGDAIVEADWCVGELLTYLKKEGLLEKTLIIFSSDNGPVLNDGYKDGAPELAGKHAPAGGLRGGKYSLFDGGTHIPLFVYWKGKIQPVKSDALVCQMDLLASLGSMVGATLPDGLDSRNYLNAFMGTELKARENLIIEAQGRLGYRSGDWIMMPPYKGSQRNLTGNELGNLDEFSLFDVKSDKGQKSNVAGRHPELLERLKQEFFVQTDGFYRSEVEEEPLK</sequence>
<dbReference type="Proteomes" id="UP001156218">
    <property type="component" value="Chromosome"/>
</dbReference>
<evidence type="ECO:0000259" key="4">
    <source>
        <dbReference type="Pfam" id="PF00884"/>
    </source>
</evidence>
<gene>
    <name evidence="9" type="ORF">DW780_16760</name>
    <name evidence="6" type="ORF">GAN93_06065</name>
    <name evidence="5" type="ORF">GAO51_26120</name>
    <name evidence="7" type="ORF">KHY35_00380</name>
    <name evidence="10" type="ORF">KQP68_18950</name>
    <name evidence="8" type="ORF">PO127_12620</name>
</gene>
<dbReference type="OMA" id="MKWHHGH"/>
<evidence type="ECO:0000313" key="5">
    <source>
        <dbReference type="EMBL" id="KAB4305427.1"/>
    </source>
</evidence>
<dbReference type="Proteomes" id="UP000782901">
    <property type="component" value="Unassembled WGS sequence"/>
</dbReference>
<name>A0A0P0EZ62_BACT4</name>
<dbReference type="KEGG" id="btho:Btheta7330_00011"/>
<evidence type="ECO:0000313" key="12">
    <source>
        <dbReference type="Proteomes" id="UP000440614"/>
    </source>
</evidence>
<dbReference type="InterPro" id="IPR017850">
    <property type="entry name" value="Alkaline_phosphatase_core_sf"/>
</dbReference>
<dbReference type="GO" id="GO:0016740">
    <property type="term" value="F:transferase activity"/>
    <property type="evidence" value="ECO:0007669"/>
    <property type="project" value="UniProtKB-KW"/>
</dbReference>
<feature type="modified residue" description="3-oxoalanine (Ser)" evidence="3">
    <location>
        <position position="73"/>
    </location>
</feature>
<evidence type="ECO:0000256" key="1">
    <source>
        <dbReference type="ARBA" id="ARBA00008779"/>
    </source>
</evidence>
<evidence type="ECO:0000313" key="14">
    <source>
        <dbReference type="Proteomes" id="UP001156218"/>
    </source>
</evidence>
<reference evidence="12 13" key="2">
    <citation type="journal article" date="2019" name="Nat. Med.">
        <title>A library of human gut bacterial isolates paired with longitudinal multiomics data enables mechanistic microbiome research.</title>
        <authorList>
            <person name="Poyet M."/>
            <person name="Groussin M."/>
            <person name="Gibbons S.M."/>
            <person name="Avila-Pacheco J."/>
            <person name="Jiang X."/>
            <person name="Kearney S.M."/>
            <person name="Perrotta A.R."/>
            <person name="Berdy B."/>
            <person name="Zhao S."/>
            <person name="Lieberman T.D."/>
            <person name="Swanson P.K."/>
            <person name="Smith M."/>
            <person name="Roesemann S."/>
            <person name="Alexander J.E."/>
            <person name="Rich S.A."/>
            <person name="Livny J."/>
            <person name="Vlamakis H."/>
            <person name="Clish C."/>
            <person name="Bullock K."/>
            <person name="Deik A."/>
            <person name="Scott J."/>
            <person name="Pierce K.A."/>
            <person name="Xavier R.J."/>
            <person name="Alm E.J."/>
        </authorList>
    </citation>
    <scope>NUCLEOTIDE SEQUENCE [LARGE SCALE GENOMIC DNA]</scope>
    <source>
        <strain evidence="6 13">BIOML-A165</strain>
        <strain evidence="5 12">BIOML-A188</strain>
    </source>
</reference>
<dbReference type="Proteomes" id="UP000440614">
    <property type="component" value="Unassembled WGS sequence"/>
</dbReference>
<dbReference type="Gene3D" id="3.30.1120.10">
    <property type="match status" value="1"/>
</dbReference>
<dbReference type="RefSeq" id="WP_008767373.1">
    <property type="nucleotide sequence ID" value="NZ_BAABXH010000001.1"/>
</dbReference>
<evidence type="ECO:0000256" key="2">
    <source>
        <dbReference type="ARBA" id="ARBA00022801"/>
    </source>
</evidence>
<evidence type="ECO:0000313" key="11">
    <source>
        <dbReference type="Proteomes" id="UP000284785"/>
    </source>
</evidence>
<dbReference type="InterPro" id="IPR024607">
    <property type="entry name" value="Sulfatase_CS"/>
</dbReference>
<reference evidence="10 14" key="4">
    <citation type="submission" date="2021-06" db="EMBL/GenBank/DDBJ databases">
        <title>Interrogation of the integrated mobile genetic elements in gut-associated Bacteroides with a consensus prediction approach.</title>
        <authorList>
            <person name="Campbell D.E."/>
            <person name="Leigh J.R."/>
            <person name="Kim T."/>
            <person name="England W."/>
            <person name="Whitaker R.J."/>
            <person name="Degnan P.H."/>
        </authorList>
    </citation>
    <scope>NUCLEOTIDE SEQUENCE [LARGE SCALE GENOMIC DNA]</scope>
    <source>
        <strain evidence="10 14">WAL8669</strain>
    </source>
</reference>
<evidence type="ECO:0000313" key="8">
    <source>
        <dbReference type="EMBL" id="MDC2236585.1"/>
    </source>
</evidence>
<dbReference type="InterPro" id="IPR000917">
    <property type="entry name" value="Sulfatase_N"/>
</dbReference>
<evidence type="ECO:0000313" key="10">
    <source>
        <dbReference type="EMBL" id="UYU65637.1"/>
    </source>
</evidence>
<dbReference type="PANTHER" id="PTHR43751:SF7">
    <property type="entry name" value="ARYLSULPHATASE A"/>
    <property type="match status" value="1"/>
</dbReference>
<keyword evidence="5" id="KW-0808">Transferase</keyword>
<accession>C6IHH1</accession>